<comment type="caution">
    <text evidence="1">The sequence shown here is derived from an EMBL/GenBank/DDBJ whole genome shotgun (WGS) entry which is preliminary data.</text>
</comment>
<name>A0ABR2SFN9_9ROSI</name>
<proteinExistence type="predicted"/>
<gene>
    <name evidence="1" type="ORF">V6N11_004011</name>
</gene>
<dbReference type="Proteomes" id="UP001396334">
    <property type="component" value="Unassembled WGS sequence"/>
</dbReference>
<accession>A0ABR2SFN9</accession>
<dbReference type="EMBL" id="JBBPBN010000015">
    <property type="protein sequence ID" value="KAK9023813.1"/>
    <property type="molecule type" value="Genomic_DNA"/>
</dbReference>
<organism evidence="1 2">
    <name type="scientific">Hibiscus sabdariffa</name>
    <name type="common">roselle</name>
    <dbReference type="NCBI Taxonomy" id="183260"/>
    <lineage>
        <taxon>Eukaryota</taxon>
        <taxon>Viridiplantae</taxon>
        <taxon>Streptophyta</taxon>
        <taxon>Embryophyta</taxon>
        <taxon>Tracheophyta</taxon>
        <taxon>Spermatophyta</taxon>
        <taxon>Magnoliopsida</taxon>
        <taxon>eudicotyledons</taxon>
        <taxon>Gunneridae</taxon>
        <taxon>Pentapetalae</taxon>
        <taxon>rosids</taxon>
        <taxon>malvids</taxon>
        <taxon>Malvales</taxon>
        <taxon>Malvaceae</taxon>
        <taxon>Malvoideae</taxon>
        <taxon>Hibiscus</taxon>
    </lineage>
</organism>
<reference evidence="1 2" key="1">
    <citation type="journal article" date="2024" name="G3 (Bethesda)">
        <title>Genome assembly of Hibiscus sabdariffa L. provides insights into metabolisms of medicinal natural products.</title>
        <authorList>
            <person name="Kim T."/>
        </authorList>
    </citation>
    <scope>NUCLEOTIDE SEQUENCE [LARGE SCALE GENOMIC DNA]</scope>
    <source>
        <strain evidence="1">TK-2024</strain>
        <tissue evidence="1">Old leaves</tissue>
    </source>
</reference>
<evidence type="ECO:0000313" key="1">
    <source>
        <dbReference type="EMBL" id="KAK9023813.1"/>
    </source>
</evidence>
<keyword evidence="2" id="KW-1185">Reference proteome</keyword>
<sequence length="226" mass="25288">MFFDVLSPISKSVLPNSNPKTSEFDHELDYAQFITLLKGHITELSSDLNCCLIEGSGVRCDHSSAQLSLSRSAQPHEPVITRAALIRLVNPYGPEAESMGLHIKSDRSCTEAVPDQRLRTCQGNIIVTCRDSCRGRRENTKRVEFTKRMNAVHVQDQKHELTPPRDRQQLLGLRDKPVTQHAALPNSGVLLRYLPRQDPLSLSRQLLCHPAKTTPLSSCQDRSSKA</sequence>
<evidence type="ECO:0000313" key="2">
    <source>
        <dbReference type="Proteomes" id="UP001396334"/>
    </source>
</evidence>
<protein>
    <submittedName>
        <fullName evidence="1">Uncharacterized protein</fullName>
    </submittedName>
</protein>